<dbReference type="EMBL" id="WTVA01000015">
    <property type="protein sequence ID" value="MZR23924.1"/>
    <property type="molecule type" value="Genomic_DNA"/>
</dbReference>
<dbReference type="OrthoDB" id="9802256at2"/>
<dbReference type="RefSeq" id="WP_161340361.1">
    <property type="nucleotide sequence ID" value="NZ_JBHSDG010000003.1"/>
</dbReference>
<organism evidence="1 2">
    <name type="scientific">Sneathiella chungangensis</name>
    <dbReference type="NCBI Taxonomy" id="1418234"/>
    <lineage>
        <taxon>Bacteria</taxon>
        <taxon>Pseudomonadati</taxon>
        <taxon>Pseudomonadota</taxon>
        <taxon>Alphaproteobacteria</taxon>
        <taxon>Sneathiellales</taxon>
        <taxon>Sneathiellaceae</taxon>
        <taxon>Sneathiella</taxon>
    </lineage>
</organism>
<dbReference type="InterPro" id="IPR014581">
    <property type="entry name" value="UCP033303"/>
</dbReference>
<evidence type="ECO:0000313" key="2">
    <source>
        <dbReference type="Proteomes" id="UP000445696"/>
    </source>
</evidence>
<sequence>MTNVKDWWMKGDWFDSCSCDIPCPCEFAQAPSDNRCEGFVAYNIKEGAYGGIRIDGLSVLIPGIFYGNLWAGECKMSVTMLVDERATSEQREALGVIFSEDAGGFMSHIFSTIAEIVAVEYVPITFEIADDLTWWKAESPGRAKAHVEALGGPTTRPGTLVQTTNPPGSEVGADALATWGKSKVSQVSTQGFNWDWEGQSSKHMPFDLKGPAPAEVWFEEA</sequence>
<protein>
    <submittedName>
        <fullName evidence="1">DUF1326 domain-containing protein</fullName>
    </submittedName>
</protein>
<name>A0A845MN86_9PROT</name>
<dbReference type="PIRSF" id="PIRSF033303">
    <property type="entry name" value="UCP033303"/>
    <property type="match status" value="1"/>
</dbReference>
<accession>A0A845MN86</accession>
<dbReference type="AlphaFoldDB" id="A0A845MN86"/>
<dbReference type="Pfam" id="PF07040">
    <property type="entry name" value="DUF1326"/>
    <property type="match status" value="1"/>
</dbReference>
<proteinExistence type="predicted"/>
<comment type="caution">
    <text evidence="1">The sequence shown here is derived from an EMBL/GenBank/DDBJ whole genome shotgun (WGS) entry which is preliminary data.</text>
</comment>
<reference evidence="1 2" key="1">
    <citation type="journal article" date="2014" name="Int. J. Syst. Evol. Microbiol.">
        <title>Sneathiella chungangensis sp. nov., isolated from a marine sand, and emended description of the genus Sneathiella.</title>
        <authorList>
            <person name="Siamphan C."/>
            <person name="Kim H."/>
            <person name="Lee J.S."/>
            <person name="Kim W."/>
        </authorList>
    </citation>
    <scope>NUCLEOTIDE SEQUENCE [LARGE SCALE GENOMIC DNA]</scope>
    <source>
        <strain evidence="1 2">KCTC 32476</strain>
    </source>
</reference>
<dbReference type="InterPro" id="IPR009758">
    <property type="entry name" value="DUF1326"/>
</dbReference>
<gene>
    <name evidence="1" type="ORF">GQF03_16435</name>
</gene>
<keyword evidence="2" id="KW-1185">Reference proteome</keyword>
<evidence type="ECO:0000313" key="1">
    <source>
        <dbReference type="EMBL" id="MZR23924.1"/>
    </source>
</evidence>
<dbReference type="Proteomes" id="UP000445696">
    <property type="component" value="Unassembled WGS sequence"/>
</dbReference>